<dbReference type="RefSeq" id="WP_141975141.1">
    <property type="nucleotide sequence ID" value="NZ_VFPP01000001.1"/>
</dbReference>
<name>A0A543J6D1_9PSEU</name>
<comment type="caution">
    <text evidence="2">The sequence shown here is derived from an EMBL/GenBank/DDBJ whole genome shotgun (WGS) entry which is preliminary data.</text>
</comment>
<feature type="region of interest" description="Disordered" evidence="1">
    <location>
        <begin position="49"/>
        <end position="87"/>
    </location>
</feature>
<evidence type="ECO:0000313" key="2">
    <source>
        <dbReference type="EMBL" id="TQM78399.1"/>
    </source>
</evidence>
<accession>A0A543J6D1</accession>
<gene>
    <name evidence="2" type="ORF">FHX81_0666</name>
</gene>
<dbReference type="EMBL" id="VFPP01000001">
    <property type="protein sequence ID" value="TQM78399.1"/>
    <property type="molecule type" value="Genomic_DNA"/>
</dbReference>
<keyword evidence="3" id="KW-1185">Reference proteome</keyword>
<reference evidence="2 3" key="1">
    <citation type="submission" date="2019-06" db="EMBL/GenBank/DDBJ databases">
        <title>Sequencing the genomes of 1000 actinobacteria strains.</title>
        <authorList>
            <person name="Klenk H.-P."/>
        </authorList>
    </citation>
    <scope>NUCLEOTIDE SEQUENCE [LARGE SCALE GENOMIC DNA]</scope>
    <source>
        <strain evidence="2 3">DSM 45456</strain>
    </source>
</reference>
<evidence type="ECO:0000313" key="3">
    <source>
        <dbReference type="Proteomes" id="UP000316628"/>
    </source>
</evidence>
<organism evidence="2 3">
    <name type="scientific">Saccharothrix saharensis</name>
    <dbReference type="NCBI Taxonomy" id="571190"/>
    <lineage>
        <taxon>Bacteria</taxon>
        <taxon>Bacillati</taxon>
        <taxon>Actinomycetota</taxon>
        <taxon>Actinomycetes</taxon>
        <taxon>Pseudonocardiales</taxon>
        <taxon>Pseudonocardiaceae</taxon>
        <taxon>Saccharothrix</taxon>
    </lineage>
</organism>
<feature type="compositionally biased region" description="Low complexity" evidence="1">
    <location>
        <begin position="49"/>
        <end position="63"/>
    </location>
</feature>
<evidence type="ECO:0000256" key="1">
    <source>
        <dbReference type="SAM" id="MobiDB-lite"/>
    </source>
</evidence>
<proteinExistence type="predicted"/>
<dbReference type="AlphaFoldDB" id="A0A543J6D1"/>
<dbReference type="Proteomes" id="UP000316628">
    <property type="component" value="Unassembled WGS sequence"/>
</dbReference>
<sequence>MSLDDPGRPVAPVGIGGVVHGFARVLLEAEHRFGDVRDVDGFAVLTSAPASAWSSTTASSAAPTPGPRRSRRGEPAAVPTVLALRAG</sequence>
<protein>
    <submittedName>
        <fullName evidence="2">Uncharacterized protein</fullName>
    </submittedName>
</protein>